<evidence type="ECO:0000259" key="1">
    <source>
        <dbReference type="Pfam" id="PF06924"/>
    </source>
</evidence>
<dbReference type="Gene3D" id="1.10.3530.10">
    <property type="entry name" value="Api92-like"/>
    <property type="match status" value="1"/>
</dbReference>
<dbReference type="Pfam" id="PF18406">
    <property type="entry name" value="DUF1281_C"/>
    <property type="match status" value="1"/>
</dbReference>
<protein>
    <recommendedName>
        <fullName evidence="5">YubB ferredoxin-like domain-containing protein</fullName>
    </recommendedName>
</protein>
<dbReference type="Gene3D" id="3.30.70.1270">
    <property type="entry name" value="Api92-like domains"/>
    <property type="match status" value="1"/>
</dbReference>
<dbReference type="AlphaFoldDB" id="A0AAU9QDP0"/>
<sequence length="304" mass="34329">MPNWCVNQLHLDGPDSADIIKFITEPTPLLHHQATRAAVKLFLAGVAAILKPTMPLRFESYPDLVQGIGANTQENQAFTQFVTLISANPSLTDDVCQRVLRLFEQSGLKQRYWGDLPKSARAKISPLLKNSAYDWSGLYFRRLPLDIVWAKLDLPESSSTPVRFSLNALLPPTLLVEINGFNGHLFSCDAGISSGFNDNCERLGTKWEQVDVDEWDEDKLEFDTAWSPALPPIAELARRYPNTAITHYFVECGCAFSGYVHYVNGDVDEERWDELQFSEEENEEGYHDLIGPDYVLEHFSHYGG</sequence>
<evidence type="ECO:0000313" key="4">
    <source>
        <dbReference type="Proteomes" id="UP001295420"/>
    </source>
</evidence>
<proteinExistence type="predicted"/>
<evidence type="ECO:0000313" key="3">
    <source>
        <dbReference type="EMBL" id="CAH1540970.1"/>
    </source>
</evidence>
<gene>
    <name evidence="3" type="ORF">THF1D04_670002</name>
</gene>
<dbReference type="Pfam" id="PF06924">
    <property type="entry name" value="DUF1281"/>
    <property type="match status" value="1"/>
</dbReference>
<feature type="domain" description="YubB ferredoxin-like" evidence="2">
    <location>
        <begin position="206"/>
        <end position="284"/>
    </location>
</feature>
<name>A0AAU9QDP0_9VIBR</name>
<dbReference type="InterPro" id="IPR009694">
    <property type="entry name" value="DUF1281"/>
</dbReference>
<dbReference type="SUPFAM" id="SSF160940">
    <property type="entry name" value="Api92-like"/>
    <property type="match status" value="1"/>
</dbReference>
<accession>A0AAU9QDP0</accession>
<feature type="domain" description="DUF1281" evidence="1">
    <location>
        <begin position="30"/>
        <end position="205"/>
    </location>
</feature>
<comment type="caution">
    <text evidence="3">The sequence shown here is derived from an EMBL/GenBank/DDBJ whole genome shotgun (WGS) entry which is preliminary data.</text>
</comment>
<evidence type="ECO:0008006" key="5">
    <source>
        <dbReference type="Google" id="ProtNLM"/>
    </source>
</evidence>
<dbReference type="InterPro" id="IPR041329">
    <property type="entry name" value="YubB_C"/>
</dbReference>
<dbReference type="RefSeq" id="WP_409932074.1">
    <property type="nucleotide sequence ID" value="NZ_CAKMTQ010000064.1"/>
</dbReference>
<dbReference type="InterPro" id="IPR023136">
    <property type="entry name" value="Api92-like_dom_sf"/>
</dbReference>
<evidence type="ECO:0000259" key="2">
    <source>
        <dbReference type="Pfam" id="PF18406"/>
    </source>
</evidence>
<organism evidence="3 4">
    <name type="scientific">Vibrio owensii</name>
    <dbReference type="NCBI Taxonomy" id="696485"/>
    <lineage>
        <taxon>Bacteria</taxon>
        <taxon>Pseudomonadati</taxon>
        <taxon>Pseudomonadota</taxon>
        <taxon>Gammaproteobacteria</taxon>
        <taxon>Vibrionales</taxon>
        <taxon>Vibrionaceae</taxon>
        <taxon>Vibrio</taxon>
    </lineage>
</organism>
<dbReference type="EMBL" id="CAKMTQ010000064">
    <property type="protein sequence ID" value="CAH1540970.1"/>
    <property type="molecule type" value="Genomic_DNA"/>
</dbReference>
<reference evidence="3" key="1">
    <citation type="submission" date="2022-01" db="EMBL/GenBank/DDBJ databases">
        <authorList>
            <person name="Lagorce A."/>
        </authorList>
    </citation>
    <scope>NUCLEOTIDE SEQUENCE</scope>
    <source>
        <strain evidence="3">Th15_F1_D04</strain>
    </source>
</reference>
<dbReference type="Proteomes" id="UP001295420">
    <property type="component" value="Unassembled WGS sequence"/>
</dbReference>